<sequence>MAARVLSAVKGGAIAAPVPVRRALVSVFDKTGVLDLCRKLASQGVEILSTGGTAKSLREAGVAVTDVSDVTDFPEILDGRVKTLHPAIHGPLLAVRGNEAHEGDLKSHKLGAPIDVVVTNLYPFEKAAAGAEQPDSPEAASEVIENIDIGGPTMLRAAAKNHAGVAVLSSPEQYDAFLADIRSNDGSTSAGMRRSLAAQAFALSARYDAAVAQWMTRLASDDAAAAEADGAAPLPGAPVRPVVFRSYVHHSNLKYGNNPHQGNAGVFALAKGTAGDAALPFEVLNGSPGYINLLDALNSWQLVRELREGLGQAAAASFKHVSPAGAALGVPLSDQLAAAYDASAIAKRVPGGALTPAALAYLRARNADPLCSFGDFVALSDVVDEATALIIKPEVSDGIIAPGYEPEALKILSAKKKGGFIVLQADPDAELPADEWRELHGVALRQRRNTFVYTPESLGKPETSSPEVSEAVRRDLTLAATTVKYTQSNSVGFAAGGQMIGIGAGQQSRVDCVKLAARKAQTWWMRQHHKVLELPFKAGTKRQTRVNARVQFIEGTITEAEHAAWLKSFDEEPAPISAEEREAWLAALAEEQVCLASDAFFPFRDGIDAASTIGTKFVTQPGGSIGDAAVIEAAEEYGMAMLFHGMRSFHH</sequence>
<dbReference type="FunFam" id="3.40.140.20:FF:000003">
    <property type="entry name" value="Bifunctional purine biosynthesis protein"/>
    <property type="match status" value="1"/>
</dbReference>
<dbReference type="AlphaFoldDB" id="A0A5A8DND8"/>
<accession>A0A5A8DND8</accession>
<evidence type="ECO:0000256" key="1">
    <source>
        <dbReference type="ARBA" id="ARBA00004514"/>
    </source>
</evidence>
<evidence type="ECO:0000256" key="7">
    <source>
        <dbReference type="ARBA" id="ARBA00022755"/>
    </source>
</evidence>
<evidence type="ECO:0000256" key="9">
    <source>
        <dbReference type="ARBA" id="ARBA00023268"/>
    </source>
</evidence>
<organism evidence="11 12">
    <name type="scientific">Cafeteria roenbergensis</name>
    <name type="common">Marine flagellate</name>
    <dbReference type="NCBI Taxonomy" id="33653"/>
    <lineage>
        <taxon>Eukaryota</taxon>
        <taxon>Sar</taxon>
        <taxon>Stramenopiles</taxon>
        <taxon>Bigyra</taxon>
        <taxon>Opalozoa</taxon>
        <taxon>Bicosoecida</taxon>
        <taxon>Cafeteriaceae</taxon>
        <taxon>Cafeteria</taxon>
    </lineage>
</organism>
<reference evidence="11 12" key="1">
    <citation type="submission" date="2019-07" db="EMBL/GenBank/DDBJ databases">
        <title>Genomes of Cafeteria roenbergensis.</title>
        <authorList>
            <person name="Fischer M.G."/>
            <person name="Hackl T."/>
            <person name="Roman M."/>
        </authorList>
    </citation>
    <scope>NUCLEOTIDE SEQUENCE [LARGE SCALE GENOMIC DNA]</scope>
    <source>
        <strain evidence="11 12">RCC970-E3</strain>
    </source>
</reference>
<comment type="caution">
    <text evidence="11">The sequence shown here is derived from an EMBL/GenBank/DDBJ whole genome shotgun (WGS) entry which is preliminary data.</text>
</comment>
<dbReference type="NCBIfam" id="NF005492">
    <property type="entry name" value="PRK07106.1"/>
    <property type="match status" value="1"/>
</dbReference>
<dbReference type="PANTHER" id="PTHR11692:SF0">
    <property type="entry name" value="BIFUNCTIONAL PURINE BIOSYNTHESIS PROTEIN ATIC"/>
    <property type="match status" value="1"/>
</dbReference>
<evidence type="ECO:0000256" key="2">
    <source>
        <dbReference type="ARBA" id="ARBA00004844"/>
    </source>
</evidence>
<dbReference type="Gene3D" id="3.40.140.20">
    <property type="match status" value="2"/>
</dbReference>
<protein>
    <recommendedName>
        <fullName evidence="10">MGS-like domain-containing protein</fullName>
    </recommendedName>
</protein>
<dbReference type="Proteomes" id="UP000324907">
    <property type="component" value="Unassembled WGS sequence"/>
</dbReference>
<dbReference type="InterPro" id="IPR024050">
    <property type="entry name" value="AICAR_Tfase_insert_dom_sf"/>
</dbReference>
<dbReference type="PANTHER" id="PTHR11692">
    <property type="entry name" value="BIFUNCTIONAL PURINE BIOSYNTHESIS PROTEIN PURH"/>
    <property type="match status" value="1"/>
</dbReference>
<keyword evidence="5" id="KW-0963">Cytoplasm</keyword>
<dbReference type="GO" id="GO:0005829">
    <property type="term" value="C:cytosol"/>
    <property type="evidence" value="ECO:0007669"/>
    <property type="project" value="UniProtKB-SubCell"/>
</dbReference>
<dbReference type="CDD" id="cd01421">
    <property type="entry name" value="IMPCH"/>
    <property type="match status" value="1"/>
</dbReference>
<evidence type="ECO:0000256" key="6">
    <source>
        <dbReference type="ARBA" id="ARBA00022679"/>
    </source>
</evidence>
<dbReference type="GO" id="GO:0006189">
    <property type="term" value="P:'de novo' IMP biosynthetic process"/>
    <property type="evidence" value="ECO:0007669"/>
    <property type="project" value="UniProtKB-UniPathway"/>
</dbReference>
<dbReference type="InterPro" id="IPR011607">
    <property type="entry name" value="MGS-like_dom"/>
</dbReference>
<dbReference type="InterPro" id="IPR024051">
    <property type="entry name" value="AICAR_Tfase_dup_dom_sf"/>
</dbReference>
<evidence type="ECO:0000313" key="12">
    <source>
        <dbReference type="Proteomes" id="UP000324907"/>
    </source>
</evidence>
<comment type="subcellular location">
    <subcellularLocation>
        <location evidence="1">Cytoplasm</location>
        <location evidence="1">Cytosol</location>
    </subcellularLocation>
</comment>
<dbReference type="GO" id="GO:0004643">
    <property type="term" value="F:phosphoribosylaminoimidazolecarboxamide formyltransferase activity"/>
    <property type="evidence" value="ECO:0007669"/>
    <property type="project" value="InterPro"/>
</dbReference>
<evidence type="ECO:0000256" key="4">
    <source>
        <dbReference type="ARBA" id="ARBA00007667"/>
    </source>
</evidence>
<evidence type="ECO:0000256" key="3">
    <source>
        <dbReference type="ARBA" id="ARBA00004954"/>
    </source>
</evidence>
<comment type="pathway">
    <text evidence="2">Purine metabolism; IMP biosynthesis via de novo pathway; IMP from 5-formamido-1-(5-phospho-D-ribosyl)imidazole-4-carboxamide: step 1/1.</text>
</comment>
<dbReference type="InterPro" id="IPR016193">
    <property type="entry name" value="Cytidine_deaminase-like"/>
</dbReference>
<dbReference type="SMART" id="SM00851">
    <property type="entry name" value="MGS"/>
    <property type="match status" value="1"/>
</dbReference>
<dbReference type="InterPro" id="IPR002695">
    <property type="entry name" value="PurH-like"/>
</dbReference>
<dbReference type="Gene3D" id="1.10.287.440">
    <property type="match status" value="1"/>
</dbReference>
<dbReference type="SUPFAM" id="SSF52335">
    <property type="entry name" value="Methylglyoxal synthase-like"/>
    <property type="match status" value="1"/>
</dbReference>
<comment type="similarity">
    <text evidence="4">Belongs to the PurH family.</text>
</comment>
<dbReference type="EMBL" id="VLTL01000038">
    <property type="protein sequence ID" value="KAA0166659.1"/>
    <property type="molecule type" value="Genomic_DNA"/>
</dbReference>
<keyword evidence="8" id="KW-0378">Hydrolase</keyword>
<evidence type="ECO:0000256" key="5">
    <source>
        <dbReference type="ARBA" id="ARBA00022490"/>
    </source>
</evidence>
<comment type="pathway">
    <text evidence="3">Purine metabolism; IMP biosynthesis via de novo pathway; 5-formamido-1-(5-phospho-D-ribosyl)imidazole-4-carboxamide from 5-amino-1-(5-phospho-D-ribosyl)imidazole-4-carboxamide (10-formyl THF route): step 1/1.</text>
</comment>
<dbReference type="GO" id="GO:0003937">
    <property type="term" value="F:IMP cyclohydrolase activity"/>
    <property type="evidence" value="ECO:0007669"/>
    <property type="project" value="InterPro"/>
</dbReference>
<dbReference type="SMART" id="SM00798">
    <property type="entry name" value="AICARFT_IMPCHas"/>
    <property type="match status" value="1"/>
</dbReference>
<dbReference type="PROSITE" id="PS51855">
    <property type="entry name" value="MGS"/>
    <property type="match status" value="1"/>
</dbReference>
<dbReference type="HAMAP" id="MF_00139">
    <property type="entry name" value="PurH"/>
    <property type="match status" value="1"/>
</dbReference>
<evidence type="ECO:0000259" key="10">
    <source>
        <dbReference type="PROSITE" id="PS51855"/>
    </source>
</evidence>
<dbReference type="Pfam" id="PF01808">
    <property type="entry name" value="AICARFT_IMPCHas"/>
    <property type="match status" value="1"/>
</dbReference>
<keyword evidence="9" id="KW-0511">Multifunctional enzyme</keyword>
<dbReference type="UniPathway" id="UPA00074">
    <property type="reaction ID" value="UER00133"/>
</dbReference>
<proteinExistence type="inferred from homology"/>
<name>A0A5A8DND8_CAFRO</name>
<dbReference type="Gene3D" id="3.40.50.1380">
    <property type="entry name" value="Methylglyoxal synthase-like domain"/>
    <property type="match status" value="1"/>
</dbReference>
<dbReference type="Pfam" id="PF02142">
    <property type="entry name" value="MGS"/>
    <property type="match status" value="1"/>
</dbReference>
<feature type="domain" description="MGS-like" evidence="10">
    <location>
        <begin position="14"/>
        <end position="169"/>
    </location>
</feature>
<dbReference type="InterPro" id="IPR036914">
    <property type="entry name" value="MGS-like_dom_sf"/>
</dbReference>
<dbReference type="SUPFAM" id="SSF53927">
    <property type="entry name" value="Cytidine deaminase-like"/>
    <property type="match status" value="1"/>
</dbReference>
<dbReference type="FunFam" id="3.40.50.1380:FF:000001">
    <property type="entry name" value="Bifunctional purine biosynthesis protein PurH"/>
    <property type="match status" value="1"/>
</dbReference>
<evidence type="ECO:0000256" key="8">
    <source>
        <dbReference type="ARBA" id="ARBA00022801"/>
    </source>
</evidence>
<keyword evidence="7" id="KW-0658">Purine biosynthesis</keyword>
<evidence type="ECO:0000313" key="11">
    <source>
        <dbReference type="EMBL" id="KAA0166659.1"/>
    </source>
</evidence>
<keyword evidence="6" id="KW-0808">Transferase</keyword>
<gene>
    <name evidence="11" type="ORF">FNF28_03033</name>
</gene>